<comment type="cofactor">
    <cofactor evidence="6">
        <name>Zn(2+)</name>
        <dbReference type="ChEBI" id="CHEBI:29105"/>
    </cofactor>
    <text evidence="6">Binds 1 zinc ion per subunit.</text>
</comment>
<evidence type="ECO:0000256" key="2">
    <source>
        <dbReference type="ARBA" id="ARBA00022723"/>
    </source>
</evidence>
<dbReference type="Gene3D" id="3.30.2010.10">
    <property type="entry name" value="Metalloproteases ('zincins'), catalytic domain"/>
    <property type="match status" value="1"/>
</dbReference>
<dbReference type="Pfam" id="PF01435">
    <property type="entry name" value="Peptidase_M48"/>
    <property type="match status" value="1"/>
</dbReference>
<protein>
    <submittedName>
        <fullName evidence="10">M48 family metallopeptidase</fullName>
    </submittedName>
</protein>
<dbReference type="AlphaFoldDB" id="A0A9J6RJT9"/>
<comment type="similarity">
    <text evidence="6">Belongs to the peptidase M48 family.</text>
</comment>
<evidence type="ECO:0000256" key="6">
    <source>
        <dbReference type="RuleBase" id="RU003983"/>
    </source>
</evidence>
<dbReference type="Proteomes" id="UP001069090">
    <property type="component" value="Unassembled WGS sequence"/>
</dbReference>
<dbReference type="InterPro" id="IPR051156">
    <property type="entry name" value="Mito/Outer_Membr_Metalloprot"/>
</dbReference>
<dbReference type="GO" id="GO:0016020">
    <property type="term" value="C:membrane"/>
    <property type="evidence" value="ECO:0007669"/>
    <property type="project" value="TreeGrafter"/>
</dbReference>
<evidence type="ECO:0000256" key="4">
    <source>
        <dbReference type="ARBA" id="ARBA00022833"/>
    </source>
</evidence>
<keyword evidence="2" id="KW-0479">Metal-binding</keyword>
<dbReference type="GO" id="GO:0051603">
    <property type="term" value="P:proteolysis involved in protein catabolic process"/>
    <property type="evidence" value="ECO:0007669"/>
    <property type="project" value="TreeGrafter"/>
</dbReference>
<feature type="domain" description="DUF7092" evidence="9">
    <location>
        <begin position="4"/>
        <end position="86"/>
    </location>
</feature>
<evidence type="ECO:0000259" key="8">
    <source>
        <dbReference type="Pfam" id="PF01435"/>
    </source>
</evidence>
<accession>A0A9J6RJT9</accession>
<proteinExistence type="inferred from homology"/>
<sequence>MTVIEGHFLDGLSSKRIAARLAFSPQQPQLVTLHLDHQADTPTRIETQLKDLRIHSRLGSTPREIALADKQLFITDDHQAIESWLKLAKSKQRSGWLHKLENSLPTICFATLATAVALWACFTFGIPAAANFIAFKLPEFAQKKLASSLVLLDKTIFQPSELSAERQLALLELSQPILANYSELNPKIYFRSGMGANALALPNGEIVFTDALVNLVEDDKELLAVLFHELGHLQGRHIIRRVLQDSMVTLVVIIATGDIDTLDLLTGLPTLILDLSYSRDFETEADDFALHAMHQHGIHPQYFATVMQRFAQLDNNSKKQRAKDKPLRDILSTHPPTSERIQKAQQHAPTTAP</sequence>
<dbReference type="RefSeq" id="WP_258330651.1">
    <property type="nucleotide sequence ID" value="NZ_JAPTGG010000003.1"/>
</dbReference>
<organism evidence="10 11">
    <name type="scientific">Dasania phycosphaerae</name>
    <dbReference type="NCBI Taxonomy" id="2950436"/>
    <lineage>
        <taxon>Bacteria</taxon>
        <taxon>Pseudomonadati</taxon>
        <taxon>Pseudomonadota</taxon>
        <taxon>Gammaproteobacteria</taxon>
        <taxon>Cellvibrionales</taxon>
        <taxon>Spongiibacteraceae</taxon>
        <taxon>Dasania</taxon>
    </lineage>
</organism>
<dbReference type="PANTHER" id="PTHR22726">
    <property type="entry name" value="METALLOENDOPEPTIDASE OMA1"/>
    <property type="match status" value="1"/>
</dbReference>
<keyword evidence="1 6" id="KW-0645">Protease</keyword>
<dbReference type="GO" id="GO:0046872">
    <property type="term" value="F:metal ion binding"/>
    <property type="evidence" value="ECO:0007669"/>
    <property type="project" value="UniProtKB-KW"/>
</dbReference>
<dbReference type="Pfam" id="PF23368">
    <property type="entry name" value="DUF7092"/>
    <property type="match status" value="1"/>
</dbReference>
<keyword evidence="11" id="KW-1185">Reference proteome</keyword>
<gene>
    <name evidence="10" type="ORF">O0V09_04755</name>
</gene>
<dbReference type="InterPro" id="IPR001915">
    <property type="entry name" value="Peptidase_M48"/>
</dbReference>
<comment type="caution">
    <text evidence="10">The sequence shown here is derived from an EMBL/GenBank/DDBJ whole genome shotgun (WGS) entry which is preliminary data.</text>
</comment>
<evidence type="ECO:0000313" key="10">
    <source>
        <dbReference type="EMBL" id="MCZ0864496.1"/>
    </source>
</evidence>
<dbReference type="EMBL" id="JAPTGG010000003">
    <property type="protein sequence ID" value="MCZ0864496.1"/>
    <property type="molecule type" value="Genomic_DNA"/>
</dbReference>
<keyword evidence="4 6" id="KW-0862">Zinc</keyword>
<feature type="domain" description="Peptidase M48" evidence="8">
    <location>
        <begin position="194"/>
        <end position="346"/>
    </location>
</feature>
<reference evidence="10 11" key="1">
    <citation type="submission" date="2022-12" db="EMBL/GenBank/DDBJ databases">
        <title>Dasania phycosphaerae sp. nov., isolated from particulate material of the south coast of Korea.</title>
        <authorList>
            <person name="Jiang Y."/>
        </authorList>
    </citation>
    <scope>NUCLEOTIDE SEQUENCE [LARGE SCALE GENOMIC DNA]</scope>
    <source>
        <strain evidence="10 11">GY-19</strain>
    </source>
</reference>
<dbReference type="CDD" id="cd07332">
    <property type="entry name" value="M48C_Oma1_like"/>
    <property type="match status" value="1"/>
</dbReference>
<dbReference type="GO" id="GO:0004222">
    <property type="term" value="F:metalloendopeptidase activity"/>
    <property type="evidence" value="ECO:0007669"/>
    <property type="project" value="InterPro"/>
</dbReference>
<evidence type="ECO:0000256" key="5">
    <source>
        <dbReference type="ARBA" id="ARBA00023049"/>
    </source>
</evidence>
<evidence type="ECO:0000313" key="11">
    <source>
        <dbReference type="Proteomes" id="UP001069090"/>
    </source>
</evidence>
<evidence type="ECO:0000256" key="3">
    <source>
        <dbReference type="ARBA" id="ARBA00022801"/>
    </source>
</evidence>
<name>A0A9J6RJT9_9GAMM</name>
<keyword evidence="5 6" id="KW-0482">Metalloprotease</keyword>
<feature type="region of interest" description="Disordered" evidence="7">
    <location>
        <begin position="314"/>
        <end position="353"/>
    </location>
</feature>
<evidence type="ECO:0000256" key="7">
    <source>
        <dbReference type="SAM" id="MobiDB-lite"/>
    </source>
</evidence>
<feature type="compositionally biased region" description="Polar residues" evidence="7">
    <location>
        <begin position="343"/>
        <end position="353"/>
    </location>
</feature>
<evidence type="ECO:0000259" key="9">
    <source>
        <dbReference type="Pfam" id="PF23368"/>
    </source>
</evidence>
<dbReference type="InterPro" id="IPR055518">
    <property type="entry name" value="DUF7092"/>
</dbReference>
<dbReference type="PANTHER" id="PTHR22726:SF1">
    <property type="entry name" value="METALLOENDOPEPTIDASE OMA1, MITOCHONDRIAL"/>
    <property type="match status" value="1"/>
</dbReference>
<evidence type="ECO:0000256" key="1">
    <source>
        <dbReference type="ARBA" id="ARBA00022670"/>
    </source>
</evidence>
<keyword evidence="3 6" id="KW-0378">Hydrolase</keyword>